<evidence type="ECO:0000256" key="4">
    <source>
        <dbReference type="SAM" id="Phobius"/>
    </source>
</evidence>
<dbReference type="AlphaFoldDB" id="A0A2N6KHW3"/>
<keyword evidence="4" id="KW-0472">Membrane</keyword>
<keyword evidence="4" id="KW-0812">Transmembrane</keyword>
<sequence>MIAVSDGKLSRRRVPLSELEYSEPANIQVQEVIQRFCEVGLLVRGQKNEGQAYVELADDALLQGWQKLLEWKQQNQESLILQRRLTPAAMEWKKHPKAKYLWNADPCLDLLRQILNSDHNWLNQVETEFVQQSVVQKRKNFVLRGSFIFGFSLLGLIAIVVQRESLTARSCSSQQFHSSDRLSLVTPQISPTPCPPVLVSTTTTVSTEQHRQIKPPVPVAITTEDFYTRVKEKTNKADQAKVIQNYNRVISKNPRNINAYINRGIAYYRQGKYDQAITNYTQAIGISKNIHAYINRGIAYHRQGKYDLAIADYNQALSINSKNVDAYINRGIAYRRQGKYQLAIADYHRAISIDDNNGDPYYALGLTYAQLGNQQAAIASYYLAANFYQQKGKTDYQNSALMRIKELQQ</sequence>
<dbReference type="SMART" id="SM00028">
    <property type="entry name" value="TPR"/>
    <property type="match status" value="4"/>
</dbReference>
<organism evidence="6 7">
    <name type="scientific">Fischerella thermalis CCMEE 5268</name>
    <dbReference type="NCBI Taxonomy" id="2019662"/>
    <lineage>
        <taxon>Bacteria</taxon>
        <taxon>Bacillati</taxon>
        <taxon>Cyanobacteriota</taxon>
        <taxon>Cyanophyceae</taxon>
        <taxon>Nostocales</taxon>
        <taxon>Hapalosiphonaceae</taxon>
        <taxon>Fischerella</taxon>
    </lineage>
</organism>
<dbReference type="Pfam" id="PF00515">
    <property type="entry name" value="TPR_1"/>
    <property type="match status" value="1"/>
</dbReference>
<dbReference type="Pfam" id="PF13414">
    <property type="entry name" value="TPR_11"/>
    <property type="match status" value="1"/>
</dbReference>
<dbReference type="PROSITE" id="PS50005">
    <property type="entry name" value="TPR"/>
    <property type="match status" value="3"/>
</dbReference>
<evidence type="ECO:0000256" key="3">
    <source>
        <dbReference type="PROSITE-ProRule" id="PRU00339"/>
    </source>
</evidence>
<dbReference type="InterPro" id="IPR019734">
    <property type="entry name" value="TPR_rpt"/>
</dbReference>
<keyword evidence="1" id="KW-0677">Repeat</keyword>
<dbReference type="PANTHER" id="PTHR44858">
    <property type="entry name" value="TETRATRICOPEPTIDE REPEAT PROTEIN 6"/>
    <property type="match status" value="1"/>
</dbReference>
<dbReference type="SUPFAM" id="SSF48452">
    <property type="entry name" value="TPR-like"/>
    <property type="match status" value="1"/>
</dbReference>
<feature type="transmembrane region" description="Helical" evidence="4">
    <location>
        <begin position="141"/>
        <end position="161"/>
    </location>
</feature>
<reference evidence="6 7" key="1">
    <citation type="submission" date="2017-07" db="EMBL/GenBank/DDBJ databases">
        <title>Genomes of Fischerella (Mastigocladus) sp. strains.</title>
        <authorList>
            <person name="Miller S.R."/>
        </authorList>
    </citation>
    <scope>NUCLEOTIDE SEQUENCE [LARGE SCALE GENOMIC DNA]</scope>
    <source>
        <strain evidence="6 7">CCMEE 5268</strain>
    </source>
</reference>
<dbReference type="EMBL" id="NMQA01000099">
    <property type="protein sequence ID" value="PLZ98970.1"/>
    <property type="molecule type" value="Genomic_DNA"/>
</dbReference>
<dbReference type="Pfam" id="PF13181">
    <property type="entry name" value="TPR_8"/>
    <property type="match status" value="1"/>
</dbReference>
<dbReference type="GO" id="GO:0009279">
    <property type="term" value="C:cell outer membrane"/>
    <property type="evidence" value="ECO:0007669"/>
    <property type="project" value="TreeGrafter"/>
</dbReference>
<evidence type="ECO:0000313" key="7">
    <source>
        <dbReference type="Proteomes" id="UP000235025"/>
    </source>
</evidence>
<dbReference type="InterPro" id="IPR049052">
    <property type="entry name" value="nSTAND1"/>
</dbReference>
<proteinExistence type="predicted"/>
<dbReference type="Proteomes" id="UP000235025">
    <property type="component" value="Unassembled WGS sequence"/>
</dbReference>
<feature type="repeat" description="TPR" evidence="3">
    <location>
        <begin position="324"/>
        <end position="357"/>
    </location>
</feature>
<dbReference type="GO" id="GO:0046813">
    <property type="term" value="P:receptor-mediated virion attachment to host cell"/>
    <property type="evidence" value="ECO:0007669"/>
    <property type="project" value="TreeGrafter"/>
</dbReference>
<comment type="caution">
    <text evidence="6">The sequence shown here is derived from an EMBL/GenBank/DDBJ whole genome shotgun (WGS) entry which is preliminary data.</text>
</comment>
<dbReference type="PROSITE" id="PS50293">
    <property type="entry name" value="TPR_REGION"/>
    <property type="match status" value="3"/>
</dbReference>
<feature type="repeat" description="TPR" evidence="3">
    <location>
        <begin position="257"/>
        <end position="289"/>
    </location>
</feature>
<dbReference type="PANTHER" id="PTHR44858:SF1">
    <property type="entry name" value="UDP-N-ACETYLGLUCOSAMINE--PEPTIDE N-ACETYLGLUCOSAMINYLTRANSFERASE SPINDLY-RELATED"/>
    <property type="match status" value="1"/>
</dbReference>
<name>A0A2N6KHW3_9CYAN</name>
<dbReference type="InterPro" id="IPR050498">
    <property type="entry name" value="Ycf3"/>
</dbReference>
<feature type="repeat" description="TPR" evidence="3">
    <location>
        <begin position="290"/>
        <end position="323"/>
    </location>
</feature>
<protein>
    <recommendedName>
        <fullName evidence="5">Novel STAND NTPase 1 domain-containing protein</fullName>
    </recommendedName>
</protein>
<accession>A0A2N6KHW3</accession>
<feature type="domain" description="Novel STAND NTPase 1" evidence="5">
    <location>
        <begin position="4"/>
        <end position="97"/>
    </location>
</feature>
<keyword evidence="2 3" id="KW-0802">TPR repeat</keyword>
<evidence type="ECO:0000256" key="1">
    <source>
        <dbReference type="ARBA" id="ARBA00022737"/>
    </source>
</evidence>
<evidence type="ECO:0000259" key="5">
    <source>
        <dbReference type="Pfam" id="PF20703"/>
    </source>
</evidence>
<keyword evidence="4" id="KW-1133">Transmembrane helix</keyword>
<gene>
    <name evidence="6" type="ORF">CEN50_09170</name>
</gene>
<evidence type="ECO:0000256" key="2">
    <source>
        <dbReference type="ARBA" id="ARBA00022803"/>
    </source>
</evidence>
<evidence type="ECO:0000313" key="6">
    <source>
        <dbReference type="EMBL" id="PLZ98970.1"/>
    </source>
</evidence>
<dbReference type="Gene3D" id="1.25.40.10">
    <property type="entry name" value="Tetratricopeptide repeat domain"/>
    <property type="match status" value="2"/>
</dbReference>
<dbReference type="Pfam" id="PF20703">
    <property type="entry name" value="nSTAND1"/>
    <property type="match status" value="1"/>
</dbReference>
<dbReference type="InterPro" id="IPR011990">
    <property type="entry name" value="TPR-like_helical_dom_sf"/>
</dbReference>